<gene>
    <name evidence="2" type="ORF">NDU88_002171</name>
</gene>
<sequence>MQSGPAPWCLHGFWDLLSLVAAFLCSCDGGFRERLREQCSLAPPPDAFTGFWDLLSLVAAFLCSGKVTSVACMIQQKVEKVINPVA</sequence>
<evidence type="ECO:0000313" key="3">
    <source>
        <dbReference type="Proteomes" id="UP001066276"/>
    </source>
</evidence>
<evidence type="ECO:0000256" key="1">
    <source>
        <dbReference type="SAM" id="SignalP"/>
    </source>
</evidence>
<proteinExistence type="predicted"/>
<comment type="caution">
    <text evidence="2">The sequence shown here is derived from an EMBL/GenBank/DDBJ whole genome shotgun (WGS) entry which is preliminary data.</text>
</comment>
<evidence type="ECO:0000313" key="2">
    <source>
        <dbReference type="EMBL" id="KAJ1214553.1"/>
    </source>
</evidence>
<protein>
    <submittedName>
        <fullName evidence="2">Uncharacterized protein</fullName>
    </submittedName>
</protein>
<dbReference type="EMBL" id="JANPWB010000001">
    <property type="protein sequence ID" value="KAJ1214553.1"/>
    <property type="molecule type" value="Genomic_DNA"/>
</dbReference>
<keyword evidence="3" id="KW-1185">Reference proteome</keyword>
<dbReference type="AlphaFoldDB" id="A0AAV7WPV8"/>
<organism evidence="2 3">
    <name type="scientific">Pleurodeles waltl</name>
    <name type="common">Iberian ribbed newt</name>
    <dbReference type="NCBI Taxonomy" id="8319"/>
    <lineage>
        <taxon>Eukaryota</taxon>
        <taxon>Metazoa</taxon>
        <taxon>Chordata</taxon>
        <taxon>Craniata</taxon>
        <taxon>Vertebrata</taxon>
        <taxon>Euteleostomi</taxon>
        <taxon>Amphibia</taxon>
        <taxon>Batrachia</taxon>
        <taxon>Caudata</taxon>
        <taxon>Salamandroidea</taxon>
        <taxon>Salamandridae</taxon>
        <taxon>Pleurodelinae</taxon>
        <taxon>Pleurodeles</taxon>
    </lineage>
</organism>
<accession>A0AAV7WPV8</accession>
<feature type="chain" id="PRO_5043653187" evidence="1">
    <location>
        <begin position="23"/>
        <end position="86"/>
    </location>
</feature>
<dbReference type="Proteomes" id="UP001066276">
    <property type="component" value="Chromosome 1_1"/>
</dbReference>
<keyword evidence="1" id="KW-0732">Signal</keyword>
<name>A0AAV7WPV8_PLEWA</name>
<reference evidence="2" key="1">
    <citation type="journal article" date="2022" name="bioRxiv">
        <title>Sequencing and chromosome-scale assembly of the giantPleurodeles waltlgenome.</title>
        <authorList>
            <person name="Brown T."/>
            <person name="Elewa A."/>
            <person name="Iarovenko S."/>
            <person name="Subramanian E."/>
            <person name="Araus A.J."/>
            <person name="Petzold A."/>
            <person name="Susuki M."/>
            <person name="Suzuki K.-i.T."/>
            <person name="Hayashi T."/>
            <person name="Toyoda A."/>
            <person name="Oliveira C."/>
            <person name="Osipova E."/>
            <person name="Leigh N.D."/>
            <person name="Simon A."/>
            <person name="Yun M.H."/>
        </authorList>
    </citation>
    <scope>NUCLEOTIDE SEQUENCE</scope>
    <source>
        <strain evidence="2">20211129_DDA</strain>
        <tissue evidence="2">Liver</tissue>
    </source>
</reference>
<feature type="signal peptide" evidence="1">
    <location>
        <begin position="1"/>
        <end position="22"/>
    </location>
</feature>